<evidence type="ECO:0000313" key="3">
    <source>
        <dbReference type="Proteomes" id="UP001283361"/>
    </source>
</evidence>
<reference evidence="2" key="1">
    <citation type="journal article" date="2023" name="G3 (Bethesda)">
        <title>A reference genome for the long-term kleptoplast-retaining sea slug Elysia crispata morphotype clarki.</title>
        <authorList>
            <person name="Eastman K.E."/>
            <person name="Pendleton A.L."/>
            <person name="Shaikh M.A."/>
            <person name="Suttiyut T."/>
            <person name="Ogas R."/>
            <person name="Tomko P."/>
            <person name="Gavelis G."/>
            <person name="Widhalm J.R."/>
            <person name="Wisecaver J.H."/>
        </authorList>
    </citation>
    <scope>NUCLEOTIDE SEQUENCE</scope>
    <source>
        <strain evidence="2">ECLA1</strain>
    </source>
</reference>
<name>A0AAE0YAS1_9GAST</name>
<dbReference type="EMBL" id="JAWDGP010006654">
    <property type="protein sequence ID" value="KAK3737400.1"/>
    <property type="molecule type" value="Genomic_DNA"/>
</dbReference>
<gene>
    <name evidence="2" type="ORF">RRG08_063735</name>
</gene>
<feature type="region of interest" description="Disordered" evidence="1">
    <location>
        <begin position="22"/>
        <end position="42"/>
    </location>
</feature>
<comment type="caution">
    <text evidence="2">The sequence shown here is derived from an EMBL/GenBank/DDBJ whole genome shotgun (WGS) entry which is preliminary data.</text>
</comment>
<feature type="compositionally biased region" description="Low complexity" evidence="1">
    <location>
        <begin position="22"/>
        <end position="39"/>
    </location>
</feature>
<protein>
    <submittedName>
        <fullName evidence="2">Uncharacterized protein</fullName>
    </submittedName>
</protein>
<accession>A0AAE0YAS1</accession>
<sequence length="75" mass="8189">MAVLEPLAANLKSKRGLRIRASSIQQQVVSKSSSTPESSQGDTVAFSKATVTHVNFFTADGVDRTHQREYHARTS</sequence>
<evidence type="ECO:0000256" key="1">
    <source>
        <dbReference type="SAM" id="MobiDB-lite"/>
    </source>
</evidence>
<evidence type="ECO:0000313" key="2">
    <source>
        <dbReference type="EMBL" id="KAK3737400.1"/>
    </source>
</evidence>
<dbReference type="AlphaFoldDB" id="A0AAE0YAS1"/>
<dbReference type="Proteomes" id="UP001283361">
    <property type="component" value="Unassembled WGS sequence"/>
</dbReference>
<organism evidence="2 3">
    <name type="scientific">Elysia crispata</name>
    <name type="common">lettuce slug</name>
    <dbReference type="NCBI Taxonomy" id="231223"/>
    <lineage>
        <taxon>Eukaryota</taxon>
        <taxon>Metazoa</taxon>
        <taxon>Spiralia</taxon>
        <taxon>Lophotrochozoa</taxon>
        <taxon>Mollusca</taxon>
        <taxon>Gastropoda</taxon>
        <taxon>Heterobranchia</taxon>
        <taxon>Euthyneura</taxon>
        <taxon>Panpulmonata</taxon>
        <taxon>Sacoglossa</taxon>
        <taxon>Placobranchoidea</taxon>
        <taxon>Plakobranchidae</taxon>
        <taxon>Elysia</taxon>
    </lineage>
</organism>
<proteinExistence type="predicted"/>
<keyword evidence="3" id="KW-1185">Reference proteome</keyword>